<dbReference type="GO" id="GO:0046872">
    <property type="term" value="F:metal ion binding"/>
    <property type="evidence" value="ECO:0007669"/>
    <property type="project" value="InterPro"/>
</dbReference>
<dbReference type="STRING" id="63057.A0A2P5F2K2"/>
<dbReference type="PROSITE" id="PS50846">
    <property type="entry name" value="HMA_2"/>
    <property type="match status" value="1"/>
</dbReference>
<keyword evidence="3" id="KW-1185">Reference proteome</keyword>
<proteinExistence type="predicted"/>
<organism evidence="2 3">
    <name type="scientific">Trema orientale</name>
    <name type="common">Charcoal tree</name>
    <name type="synonym">Celtis orientalis</name>
    <dbReference type="NCBI Taxonomy" id="63057"/>
    <lineage>
        <taxon>Eukaryota</taxon>
        <taxon>Viridiplantae</taxon>
        <taxon>Streptophyta</taxon>
        <taxon>Embryophyta</taxon>
        <taxon>Tracheophyta</taxon>
        <taxon>Spermatophyta</taxon>
        <taxon>Magnoliopsida</taxon>
        <taxon>eudicotyledons</taxon>
        <taxon>Gunneridae</taxon>
        <taxon>Pentapetalae</taxon>
        <taxon>rosids</taxon>
        <taxon>fabids</taxon>
        <taxon>Rosales</taxon>
        <taxon>Cannabaceae</taxon>
        <taxon>Trema</taxon>
    </lineage>
</organism>
<name>A0A2P5F2K2_TREOI</name>
<accession>A0A2P5F2K2</accession>
<comment type="caution">
    <text evidence="2">The sequence shown here is derived from an EMBL/GenBank/DDBJ whole genome shotgun (WGS) entry which is preliminary data.</text>
</comment>
<sequence length="124" mass="13654">MKNKIVVKVQMNCRKCRTEAMKIAAVESGVSSVQIEGEYKDQVVVIGDEVDSVSLTRSLRKKVGYATILSVEQVKETKTEPKATKVKEDNAPSISSFHTIQYPEAPIVCCHVVDDPTPDNCSIL</sequence>
<reference evidence="3" key="1">
    <citation type="submission" date="2016-06" db="EMBL/GenBank/DDBJ databases">
        <title>Parallel loss of symbiosis genes in relatives of nitrogen-fixing non-legume Parasponia.</title>
        <authorList>
            <person name="Van Velzen R."/>
            <person name="Holmer R."/>
            <person name="Bu F."/>
            <person name="Rutten L."/>
            <person name="Van Zeijl A."/>
            <person name="Liu W."/>
            <person name="Santuari L."/>
            <person name="Cao Q."/>
            <person name="Sharma T."/>
            <person name="Shen D."/>
            <person name="Roswanjaya Y."/>
            <person name="Wardhani T."/>
            <person name="Kalhor M.S."/>
            <person name="Jansen J."/>
            <person name="Van den Hoogen J."/>
            <person name="Gungor B."/>
            <person name="Hartog M."/>
            <person name="Hontelez J."/>
            <person name="Verver J."/>
            <person name="Yang W.-C."/>
            <person name="Schijlen E."/>
            <person name="Repin R."/>
            <person name="Schilthuizen M."/>
            <person name="Schranz E."/>
            <person name="Heidstra R."/>
            <person name="Miyata K."/>
            <person name="Fedorova E."/>
            <person name="Kohlen W."/>
            <person name="Bisseling T."/>
            <person name="Smit S."/>
            <person name="Geurts R."/>
        </authorList>
    </citation>
    <scope>NUCLEOTIDE SEQUENCE [LARGE SCALE GENOMIC DNA]</scope>
    <source>
        <strain evidence="3">cv. RG33-2</strain>
    </source>
</reference>
<gene>
    <name evidence="2" type="ORF">TorRG33x02_120870</name>
</gene>
<dbReference type="InterPro" id="IPR042885">
    <property type="entry name" value="HIPP47/16"/>
</dbReference>
<dbReference type="AlphaFoldDB" id="A0A2P5F2K2"/>
<protein>
    <submittedName>
        <fullName evidence="2">Heavy metal-associated domain containing protein</fullName>
    </submittedName>
</protein>
<dbReference type="PANTHER" id="PTHR46932:SF12">
    <property type="entry name" value="HEAVY METAL-ASSOCIATED ISOPRENYLATED PLANT PROTEIN 47"/>
    <property type="match status" value="1"/>
</dbReference>
<dbReference type="EMBL" id="JXTC01000069">
    <property type="protein sequence ID" value="PON92015.1"/>
    <property type="molecule type" value="Genomic_DNA"/>
</dbReference>
<dbReference type="OrthoDB" id="692882at2759"/>
<evidence type="ECO:0000259" key="1">
    <source>
        <dbReference type="PROSITE" id="PS50846"/>
    </source>
</evidence>
<evidence type="ECO:0000313" key="3">
    <source>
        <dbReference type="Proteomes" id="UP000237000"/>
    </source>
</evidence>
<dbReference type="InParanoid" id="A0A2P5F2K2"/>
<dbReference type="Proteomes" id="UP000237000">
    <property type="component" value="Unassembled WGS sequence"/>
</dbReference>
<dbReference type="InterPro" id="IPR006121">
    <property type="entry name" value="HMA_dom"/>
</dbReference>
<feature type="domain" description="HMA" evidence="1">
    <location>
        <begin position="2"/>
        <end position="71"/>
    </location>
</feature>
<evidence type="ECO:0000313" key="2">
    <source>
        <dbReference type="EMBL" id="PON92015.1"/>
    </source>
</evidence>
<dbReference type="Gene3D" id="3.30.70.100">
    <property type="match status" value="1"/>
</dbReference>
<dbReference type="PANTHER" id="PTHR46932">
    <property type="entry name" value="HEAVY METAL-ASSOCIATED ISOPRENYLATED PLANT PROTEIN 47"/>
    <property type="match status" value="1"/>
</dbReference>